<keyword evidence="7 12" id="KW-0378">Hydrolase</keyword>
<dbReference type="GO" id="GO:0044716">
    <property type="term" value="F:8-oxo-GDP phosphatase activity"/>
    <property type="evidence" value="ECO:0007669"/>
    <property type="project" value="TreeGrafter"/>
</dbReference>
<keyword evidence="9" id="KW-0234">DNA repair</keyword>
<evidence type="ECO:0000256" key="9">
    <source>
        <dbReference type="ARBA" id="ARBA00023204"/>
    </source>
</evidence>
<sequence length="129" mass="14820">MKEVTAAILVKDHSVLIAQRGVNDELAGKWELPGGKIEAGETPEDCLKREIKEELDVDIEVLNFFADSVYKYPNGVIKLMAFWCRWVSGNYHLKVHSQILWAKPWELDLYDFAPADIPLVEKLKEILHE</sequence>
<dbReference type="GO" id="GO:0046872">
    <property type="term" value="F:metal ion binding"/>
    <property type="evidence" value="ECO:0007669"/>
    <property type="project" value="UniProtKB-KW"/>
</dbReference>
<feature type="domain" description="Nudix hydrolase" evidence="13">
    <location>
        <begin position="1"/>
        <end position="125"/>
    </location>
</feature>
<evidence type="ECO:0000256" key="7">
    <source>
        <dbReference type="ARBA" id="ARBA00022801"/>
    </source>
</evidence>
<evidence type="ECO:0000256" key="4">
    <source>
        <dbReference type="ARBA" id="ARBA00022705"/>
    </source>
</evidence>
<evidence type="ECO:0000256" key="10">
    <source>
        <dbReference type="ARBA" id="ARBA00035861"/>
    </source>
</evidence>
<dbReference type="PRINTS" id="PR00502">
    <property type="entry name" value="NUDIXFAMILY"/>
</dbReference>
<keyword evidence="5" id="KW-0479">Metal-binding</keyword>
<evidence type="ECO:0000256" key="11">
    <source>
        <dbReference type="ARBA" id="ARBA00038905"/>
    </source>
</evidence>
<protein>
    <recommendedName>
        <fullName evidence="11">8-oxo-dGTP diphosphatase</fullName>
        <ecNumber evidence="11">3.6.1.55</ecNumber>
    </recommendedName>
</protein>
<dbReference type="OrthoDB" id="9810648at2"/>
<keyword evidence="6" id="KW-0227">DNA damage</keyword>
<dbReference type="Pfam" id="PF00293">
    <property type="entry name" value="NUDIX"/>
    <property type="match status" value="1"/>
</dbReference>
<keyword evidence="8" id="KW-0460">Magnesium</keyword>
<dbReference type="STRING" id="768706.Desor_4029"/>
<organism evidence="14 15">
    <name type="scientific">Desulfosporosinus orientis (strain ATCC 19365 / DSM 765 / NCIMB 8382 / VKM B-1628 / Singapore I)</name>
    <name type="common">Desulfotomaculum orientis</name>
    <dbReference type="NCBI Taxonomy" id="768706"/>
    <lineage>
        <taxon>Bacteria</taxon>
        <taxon>Bacillati</taxon>
        <taxon>Bacillota</taxon>
        <taxon>Clostridia</taxon>
        <taxon>Eubacteriales</taxon>
        <taxon>Desulfitobacteriaceae</taxon>
        <taxon>Desulfosporosinus</taxon>
    </lineage>
</organism>
<evidence type="ECO:0000256" key="3">
    <source>
        <dbReference type="ARBA" id="ARBA00022457"/>
    </source>
</evidence>
<reference evidence="15" key="1">
    <citation type="submission" date="2011-11" db="EMBL/GenBank/DDBJ databases">
        <title>Complete sequence of Desulfosporosinus orientis DSM 765.</title>
        <authorList>
            <person name="Lucas S."/>
            <person name="Han J."/>
            <person name="Lapidus A."/>
            <person name="Cheng J.-F."/>
            <person name="Goodwin L."/>
            <person name="Pitluck S."/>
            <person name="Peters L."/>
            <person name="Ovchinnikova G."/>
            <person name="Teshima H."/>
            <person name="Detter J.C."/>
            <person name="Han C."/>
            <person name="Tapia R."/>
            <person name="Land M."/>
            <person name="Hauser L."/>
            <person name="Kyrpides N."/>
            <person name="Ivanova N."/>
            <person name="Pagani I."/>
            <person name="Pester M."/>
            <person name="Spring S."/>
            <person name="Ollivier B."/>
            <person name="Rattei T."/>
            <person name="Klenk H.-P."/>
            <person name="Wagner M."/>
            <person name="Loy A."/>
            <person name="Woyke T."/>
        </authorList>
    </citation>
    <scope>NUCLEOTIDE SEQUENCE [LARGE SCALE GENOMIC DNA]</scope>
    <source>
        <strain evidence="15">ATCC 19365 / DSM 765 / NCIMB 8382 / VKM B-1628</strain>
    </source>
</reference>
<evidence type="ECO:0000313" key="14">
    <source>
        <dbReference type="EMBL" id="AET69471.1"/>
    </source>
</evidence>
<name>G7WFV6_DESOD</name>
<dbReference type="GO" id="GO:0006260">
    <property type="term" value="P:DNA replication"/>
    <property type="evidence" value="ECO:0007669"/>
    <property type="project" value="UniProtKB-KW"/>
</dbReference>
<dbReference type="eggNOG" id="COG1051">
    <property type="taxonomic scope" value="Bacteria"/>
</dbReference>
<gene>
    <name evidence="14" type="ordered locus">Desor_4029</name>
</gene>
<dbReference type="RefSeq" id="WP_014186278.1">
    <property type="nucleotide sequence ID" value="NC_016584.1"/>
</dbReference>
<reference evidence="14 15" key="2">
    <citation type="journal article" date="2012" name="J. Bacteriol.">
        <title>Complete genome sequences of Desulfosporosinus orientis DSM765T, Desulfosporosinus youngiae DSM17734T, Desulfosporosinus meridiei DSM13257T, and Desulfosporosinus acidiphilus DSM22704T.</title>
        <authorList>
            <person name="Pester M."/>
            <person name="Brambilla E."/>
            <person name="Alazard D."/>
            <person name="Rattei T."/>
            <person name="Weinmaier T."/>
            <person name="Han J."/>
            <person name="Lucas S."/>
            <person name="Lapidus A."/>
            <person name="Cheng J.F."/>
            <person name="Goodwin L."/>
            <person name="Pitluck S."/>
            <person name="Peters L."/>
            <person name="Ovchinnikova G."/>
            <person name="Teshima H."/>
            <person name="Detter J.C."/>
            <person name="Han C.S."/>
            <person name="Tapia R."/>
            <person name="Land M.L."/>
            <person name="Hauser L."/>
            <person name="Kyrpides N.C."/>
            <person name="Ivanova N.N."/>
            <person name="Pagani I."/>
            <person name="Huntmann M."/>
            <person name="Wei C.L."/>
            <person name="Davenport K.W."/>
            <person name="Daligault H."/>
            <person name="Chain P.S."/>
            <person name="Chen A."/>
            <person name="Mavromatis K."/>
            <person name="Markowitz V."/>
            <person name="Szeto E."/>
            <person name="Mikhailova N."/>
            <person name="Pati A."/>
            <person name="Wagner M."/>
            <person name="Woyke T."/>
            <person name="Ollivier B."/>
            <person name="Klenk H.P."/>
            <person name="Spring S."/>
            <person name="Loy A."/>
        </authorList>
    </citation>
    <scope>NUCLEOTIDE SEQUENCE [LARGE SCALE GENOMIC DNA]</scope>
    <source>
        <strain evidence="15">ATCC 19365 / DSM 765 / NCIMB 8382 / VKM B-1628</strain>
    </source>
</reference>
<proteinExistence type="inferred from homology"/>
<dbReference type="InterPro" id="IPR020476">
    <property type="entry name" value="Nudix_hydrolase"/>
</dbReference>
<dbReference type="HOGENOM" id="CLU_037162_19_3_9"/>
<keyword evidence="3" id="KW-0515">Mutator protein</keyword>
<dbReference type="InterPro" id="IPR000086">
    <property type="entry name" value="NUDIX_hydrolase_dom"/>
</dbReference>
<dbReference type="KEGG" id="dor:Desor_4029"/>
<evidence type="ECO:0000256" key="2">
    <source>
        <dbReference type="ARBA" id="ARBA00005582"/>
    </source>
</evidence>
<dbReference type="InterPro" id="IPR015797">
    <property type="entry name" value="NUDIX_hydrolase-like_dom_sf"/>
</dbReference>
<dbReference type="PATRIC" id="fig|768706.3.peg.4078"/>
<accession>G7WFV6</accession>
<evidence type="ECO:0000256" key="6">
    <source>
        <dbReference type="ARBA" id="ARBA00022763"/>
    </source>
</evidence>
<evidence type="ECO:0000313" key="15">
    <source>
        <dbReference type="Proteomes" id="UP000006346"/>
    </source>
</evidence>
<evidence type="ECO:0000256" key="5">
    <source>
        <dbReference type="ARBA" id="ARBA00022723"/>
    </source>
</evidence>
<dbReference type="CDD" id="cd03425">
    <property type="entry name" value="NUDIX_MutT_NudA_like"/>
    <property type="match status" value="1"/>
</dbReference>
<dbReference type="InterPro" id="IPR020084">
    <property type="entry name" value="NUDIX_hydrolase_CS"/>
</dbReference>
<evidence type="ECO:0000256" key="12">
    <source>
        <dbReference type="RuleBase" id="RU003476"/>
    </source>
</evidence>
<dbReference type="InterPro" id="IPR047127">
    <property type="entry name" value="MutT-like"/>
</dbReference>
<keyword evidence="15" id="KW-1185">Reference proteome</keyword>
<dbReference type="Proteomes" id="UP000006346">
    <property type="component" value="Chromosome"/>
</dbReference>
<dbReference type="GO" id="GO:0044715">
    <property type="term" value="F:8-oxo-dGDP phosphatase activity"/>
    <property type="evidence" value="ECO:0007669"/>
    <property type="project" value="TreeGrafter"/>
</dbReference>
<dbReference type="AlphaFoldDB" id="G7WFV6"/>
<evidence type="ECO:0000256" key="1">
    <source>
        <dbReference type="ARBA" id="ARBA00001946"/>
    </source>
</evidence>
<dbReference type="SUPFAM" id="SSF55811">
    <property type="entry name" value="Nudix"/>
    <property type="match status" value="1"/>
</dbReference>
<dbReference type="GO" id="GO:0006281">
    <property type="term" value="P:DNA repair"/>
    <property type="evidence" value="ECO:0007669"/>
    <property type="project" value="UniProtKB-KW"/>
</dbReference>
<keyword evidence="4" id="KW-0235">DNA replication</keyword>
<dbReference type="PROSITE" id="PS51462">
    <property type="entry name" value="NUDIX"/>
    <property type="match status" value="1"/>
</dbReference>
<comment type="catalytic activity">
    <reaction evidence="10">
        <text>8-oxo-dGTP + H2O = 8-oxo-dGMP + diphosphate + H(+)</text>
        <dbReference type="Rhea" id="RHEA:31575"/>
        <dbReference type="ChEBI" id="CHEBI:15377"/>
        <dbReference type="ChEBI" id="CHEBI:15378"/>
        <dbReference type="ChEBI" id="CHEBI:33019"/>
        <dbReference type="ChEBI" id="CHEBI:63224"/>
        <dbReference type="ChEBI" id="CHEBI:77896"/>
        <dbReference type="EC" id="3.6.1.55"/>
    </reaction>
</comment>
<dbReference type="EMBL" id="CP003108">
    <property type="protein sequence ID" value="AET69471.1"/>
    <property type="molecule type" value="Genomic_DNA"/>
</dbReference>
<dbReference type="PANTHER" id="PTHR47707">
    <property type="entry name" value="8-OXO-DGTP DIPHOSPHATASE"/>
    <property type="match status" value="1"/>
</dbReference>
<dbReference type="PANTHER" id="PTHR47707:SF1">
    <property type="entry name" value="NUDIX HYDROLASE FAMILY PROTEIN"/>
    <property type="match status" value="1"/>
</dbReference>
<comment type="similarity">
    <text evidence="2 12">Belongs to the Nudix hydrolase family.</text>
</comment>
<evidence type="ECO:0000256" key="8">
    <source>
        <dbReference type="ARBA" id="ARBA00022842"/>
    </source>
</evidence>
<dbReference type="PROSITE" id="PS00893">
    <property type="entry name" value="NUDIX_BOX"/>
    <property type="match status" value="1"/>
</dbReference>
<comment type="cofactor">
    <cofactor evidence="1">
        <name>Mg(2+)</name>
        <dbReference type="ChEBI" id="CHEBI:18420"/>
    </cofactor>
</comment>
<evidence type="ECO:0000259" key="13">
    <source>
        <dbReference type="PROSITE" id="PS51462"/>
    </source>
</evidence>
<dbReference type="GO" id="GO:0008413">
    <property type="term" value="F:8-oxo-7,8-dihydroguanosine triphosphate pyrophosphatase activity"/>
    <property type="evidence" value="ECO:0007669"/>
    <property type="project" value="TreeGrafter"/>
</dbReference>
<dbReference type="GO" id="GO:0035539">
    <property type="term" value="F:8-oxo-7,8-dihydrodeoxyguanosine triphosphate pyrophosphatase activity"/>
    <property type="evidence" value="ECO:0007669"/>
    <property type="project" value="UniProtKB-EC"/>
</dbReference>
<dbReference type="Gene3D" id="3.90.79.10">
    <property type="entry name" value="Nucleoside Triphosphate Pyrophosphohydrolase"/>
    <property type="match status" value="1"/>
</dbReference>
<dbReference type="EC" id="3.6.1.55" evidence="11"/>